<dbReference type="Proteomes" id="UP000076825">
    <property type="component" value="Chromosome 1"/>
</dbReference>
<reference evidence="2 3" key="1">
    <citation type="submission" date="2016-04" db="EMBL/GenBank/DDBJ databases">
        <authorList>
            <consortium name="Pathogen Informatics"/>
        </authorList>
    </citation>
    <scope>NUCLEOTIDE SEQUENCE [LARGE SCALE GENOMIC DNA]</scope>
    <source>
        <strain evidence="2 3">H044680328</strain>
    </source>
</reference>
<evidence type="ECO:0000256" key="1">
    <source>
        <dbReference type="SAM" id="Phobius"/>
    </source>
</evidence>
<feature type="transmembrane region" description="Helical" evidence="1">
    <location>
        <begin position="50"/>
        <end position="68"/>
    </location>
</feature>
<dbReference type="OrthoDB" id="119964at2"/>
<organism evidence="2 3">
    <name type="scientific">Bordetella trematum</name>
    <dbReference type="NCBI Taxonomy" id="123899"/>
    <lineage>
        <taxon>Bacteria</taxon>
        <taxon>Pseudomonadati</taxon>
        <taxon>Pseudomonadota</taxon>
        <taxon>Betaproteobacteria</taxon>
        <taxon>Burkholderiales</taxon>
        <taxon>Alcaligenaceae</taxon>
        <taxon>Bordetella</taxon>
    </lineage>
</organism>
<feature type="transmembrane region" description="Helical" evidence="1">
    <location>
        <begin position="21"/>
        <end position="44"/>
    </location>
</feature>
<keyword evidence="1" id="KW-0812">Transmembrane</keyword>
<keyword evidence="3" id="KW-1185">Reference proteome</keyword>
<evidence type="ECO:0000313" key="2">
    <source>
        <dbReference type="EMBL" id="SAI67962.1"/>
    </source>
</evidence>
<keyword evidence="1" id="KW-0472">Membrane</keyword>
<accession>A0A157SC01</accession>
<sequence length="136" mass="14518">MAFTAQRVQAAQAGRSYLLRTCAFMGIYVLLNLAAILGIFDGVVGRPAGWALAVAVAAPVAAQVWATLRLMAGCDEYVRALIARGFILAAGTTLALWTAWGFGETYAAAAHAPGWLIYPCFMALFGLMTPLMRMSR</sequence>
<dbReference type="eggNOG" id="ENOG5032XVS">
    <property type="taxonomic scope" value="Bacteria"/>
</dbReference>
<keyword evidence="1" id="KW-1133">Transmembrane helix</keyword>
<protein>
    <recommendedName>
        <fullName evidence="4">Integral membrane protein</fullName>
    </recommendedName>
</protein>
<dbReference type="STRING" id="123899.SAMEA3906487_01018"/>
<evidence type="ECO:0008006" key="4">
    <source>
        <dbReference type="Google" id="ProtNLM"/>
    </source>
</evidence>
<name>A0A157SC01_9BORD</name>
<feature type="transmembrane region" description="Helical" evidence="1">
    <location>
        <begin position="112"/>
        <end position="132"/>
    </location>
</feature>
<dbReference type="PATRIC" id="fig|123899.6.peg.997"/>
<proteinExistence type="predicted"/>
<gene>
    <name evidence="2" type="ORF">SAMEA3906487_01018</name>
</gene>
<feature type="transmembrane region" description="Helical" evidence="1">
    <location>
        <begin position="80"/>
        <end position="100"/>
    </location>
</feature>
<evidence type="ECO:0000313" key="3">
    <source>
        <dbReference type="Proteomes" id="UP000076825"/>
    </source>
</evidence>
<dbReference type="GeneID" id="56587577"/>
<dbReference type="KEGG" id="btrm:SAMEA390648701018"/>
<dbReference type="RefSeq" id="WP_025515073.1">
    <property type="nucleotide sequence ID" value="NZ_CP016340.1"/>
</dbReference>
<dbReference type="EMBL" id="LT546645">
    <property type="protein sequence ID" value="SAI67962.1"/>
    <property type="molecule type" value="Genomic_DNA"/>
</dbReference>
<dbReference type="AlphaFoldDB" id="A0A157SC01"/>